<keyword evidence="2" id="KW-0547">Nucleotide-binding</keyword>
<dbReference type="Proteomes" id="UP000078348">
    <property type="component" value="Unassembled WGS sequence"/>
</dbReference>
<name>A0A196SC77_BLAHN</name>
<dbReference type="SUPFAM" id="SSF52440">
    <property type="entry name" value="PreATP-grasp domain"/>
    <property type="match status" value="1"/>
</dbReference>
<dbReference type="InterPro" id="IPR011053">
    <property type="entry name" value="Single_hybrid_motif"/>
</dbReference>
<dbReference type="GO" id="GO:0005739">
    <property type="term" value="C:mitochondrion"/>
    <property type="evidence" value="ECO:0007669"/>
    <property type="project" value="TreeGrafter"/>
</dbReference>
<feature type="domain" description="Biotin carboxylation" evidence="6">
    <location>
        <begin position="26"/>
        <end position="125"/>
    </location>
</feature>
<dbReference type="InterPro" id="IPR050856">
    <property type="entry name" value="Biotin_carboxylase_complex"/>
</dbReference>
<dbReference type="GO" id="GO:0005524">
    <property type="term" value="F:ATP binding"/>
    <property type="evidence" value="ECO:0007669"/>
    <property type="project" value="UniProtKB-KW"/>
</dbReference>
<keyword evidence="8" id="KW-1185">Reference proteome</keyword>
<dbReference type="InterPro" id="IPR016185">
    <property type="entry name" value="PreATP-grasp_dom_sf"/>
</dbReference>
<sequence length="125" mass="13829">MFGRSFAGISSVARIARSFATEAELPFKKILVANRGEIACRVFKTAKRMGIKTVAVYSDADRNAKHVHVKEGDRIEAGQALAVVEAMKMQNELYAQKTCVVKKIYFKPGQNLALDDVIMDFDTTA</sequence>
<dbReference type="PANTHER" id="PTHR18866:SF33">
    <property type="entry name" value="METHYLCROTONOYL-COA CARBOXYLASE SUBUNIT ALPHA, MITOCHONDRIAL-RELATED"/>
    <property type="match status" value="1"/>
</dbReference>
<evidence type="ECO:0000259" key="5">
    <source>
        <dbReference type="PROSITE" id="PS50968"/>
    </source>
</evidence>
<evidence type="ECO:0000256" key="4">
    <source>
        <dbReference type="ARBA" id="ARBA00023267"/>
    </source>
</evidence>
<feature type="domain" description="Lipoyl-binding" evidence="5">
    <location>
        <begin position="46"/>
        <end position="122"/>
    </location>
</feature>
<comment type="caution">
    <text evidence="7">The sequence shown here is derived from an EMBL/GenBank/DDBJ whole genome shotgun (WGS) entry which is preliminary data.</text>
</comment>
<dbReference type="OrthoDB" id="8190040at2759"/>
<gene>
    <name evidence="7" type="ORF">AV274_4597</name>
</gene>
<dbReference type="AlphaFoldDB" id="A0A196SC77"/>
<dbReference type="Gene3D" id="3.40.50.20">
    <property type="match status" value="1"/>
</dbReference>
<evidence type="ECO:0000256" key="2">
    <source>
        <dbReference type="ARBA" id="ARBA00022741"/>
    </source>
</evidence>
<evidence type="ECO:0000313" key="8">
    <source>
        <dbReference type="Proteomes" id="UP000078348"/>
    </source>
</evidence>
<proteinExistence type="predicted"/>
<dbReference type="SUPFAM" id="SSF51230">
    <property type="entry name" value="Single hybrid motif"/>
    <property type="match status" value="1"/>
</dbReference>
<evidence type="ECO:0000259" key="6">
    <source>
        <dbReference type="PROSITE" id="PS50979"/>
    </source>
</evidence>
<dbReference type="CDD" id="cd06850">
    <property type="entry name" value="biotinyl_domain"/>
    <property type="match status" value="1"/>
</dbReference>
<evidence type="ECO:0000256" key="1">
    <source>
        <dbReference type="ARBA" id="ARBA00022598"/>
    </source>
</evidence>
<organism evidence="7 8">
    <name type="scientific">Blastocystis sp. subtype 1 (strain ATCC 50177 / NandII)</name>
    <dbReference type="NCBI Taxonomy" id="478820"/>
    <lineage>
        <taxon>Eukaryota</taxon>
        <taxon>Sar</taxon>
        <taxon>Stramenopiles</taxon>
        <taxon>Bigyra</taxon>
        <taxon>Opalozoa</taxon>
        <taxon>Opalinata</taxon>
        <taxon>Blastocystidae</taxon>
        <taxon>Blastocystis</taxon>
    </lineage>
</organism>
<dbReference type="PROSITE" id="PS50968">
    <property type="entry name" value="BIOTINYL_LIPOYL"/>
    <property type="match status" value="1"/>
</dbReference>
<dbReference type="Pfam" id="PF00364">
    <property type="entry name" value="Biotin_lipoyl"/>
    <property type="match status" value="1"/>
</dbReference>
<dbReference type="PROSITE" id="PS50979">
    <property type="entry name" value="BC"/>
    <property type="match status" value="1"/>
</dbReference>
<dbReference type="PANTHER" id="PTHR18866">
    <property type="entry name" value="CARBOXYLASE:PYRUVATE/ACETYL-COA/PROPIONYL-COA CARBOXYLASE"/>
    <property type="match status" value="1"/>
</dbReference>
<keyword evidence="3" id="KW-0067">ATP-binding</keyword>
<dbReference type="EMBL" id="LXWW01000336">
    <property type="protein sequence ID" value="OAO13722.1"/>
    <property type="molecule type" value="Genomic_DNA"/>
</dbReference>
<dbReference type="InterPro" id="IPR001882">
    <property type="entry name" value="Biotin_BS"/>
</dbReference>
<accession>A0A196SC77</accession>
<keyword evidence="1" id="KW-0436">Ligase</keyword>
<dbReference type="GO" id="GO:0004485">
    <property type="term" value="F:methylcrotonoyl-CoA carboxylase activity"/>
    <property type="evidence" value="ECO:0007669"/>
    <property type="project" value="TreeGrafter"/>
</dbReference>
<dbReference type="STRING" id="478820.A0A196SC77"/>
<keyword evidence="4" id="KW-0092">Biotin</keyword>
<dbReference type="InterPro" id="IPR000089">
    <property type="entry name" value="Biotin_lipoyl"/>
</dbReference>
<protein>
    <submittedName>
        <fullName evidence="7">Propionyl-CoA carboxylase alpha chain</fullName>
    </submittedName>
</protein>
<evidence type="ECO:0000256" key="3">
    <source>
        <dbReference type="ARBA" id="ARBA00022840"/>
    </source>
</evidence>
<dbReference type="PROSITE" id="PS00188">
    <property type="entry name" value="BIOTIN"/>
    <property type="match status" value="1"/>
</dbReference>
<evidence type="ECO:0000313" key="7">
    <source>
        <dbReference type="EMBL" id="OAO13722.1"/>
    </source>
</evidence>
<dbReference type="InterPro" id="IPR011764">
    <property type="entry name" value="Biotin_carboxylation_dom"/>
</dbReference>
<reference evidence="7 8" key="1">
    <citation type="submission" date="2016-05" db="EMBL/GenBank/DDBJ databases">
        <title>Nuclear genome of Blastocystis sp. subtype 1 NandII.</title>
        <authorList>
            <person name="Gentekaki E."/>
            <person name="Curtis B."/>
            <person name="Stairs C."/>
            <person name="Eme L."/>
            <person name="Herman E."/>
            <person name="Klimes V."/>
            <person name="Arias M.C."/>
            <person name="Elias M."/>
            <person name="Hilliou F."/>
            <person name="Klute M."/>
            <person name="Malik S.-B."/>
            <person name="Pightling A."/>
            <person name="Rachubinski R."/>
            <person name="Salas D."/>
            <person name="Schlacht A."/>
            <person name="Suga H."/>
            <person name="Archibald J."/>
            <person name="Ball S.G."/>
            <person name="Clark G."/>
            <person name="Dacks J."/>
            <person name="Van Der Giezen M."/>
            <person name="Tsaousis A."/>
            <person name="Roger A."/>
        </authorList>
    </citation>
    <scope>NUCLEOTIDE SEQUENCE [LARGE SCALE GENOMIC DNA]</scope>
    <source>
        <strain evidence="8">ATCC 50177 / NandII</strain>
    </source>
</reference>